<dbReference type="PANTHER" id="PTHR20857">
    <property type="entry name" value="THIAMINE-PHOSPHATE PYROPHOSPHORYLASE"/>
    <property type="match status" value="1"/>
</dbReference>
<comment type="similarity">
    <text evidence="9 10">Belongs to the thiamine-phosphate synthase family.</text>
</comment>
<evidence type="ECO:0000256" key="10">
    <source>
        <dbReference type="RuleBase" id="RU003826"/>
    </source>
</evidence>
<dbReference type="Pfam" id="PF02581">
    <property type="entry name" value="TMP-TENI"/>
    <property type="match status" value="1"/>
</dbReference>
<dbReference type="EMBL" id="LKLN01000012">
    <property type="protein sequence ID" value="KSU07196.1"/>
    <property type="molecule type" value="Genomic_DNA"/>
</dbReference>
<dbReference type="HAMAP" id="MF_00097">
    <property type="entry name" value="TMP_synthase"/>
    <property type="match status" value="1"/>
</dbReference>
<evidence type="ECO:0000256" key="6">
    <source>
        <dbReference type="ARBA" id="ARBA00047334"/>
    </source>
</evidence>
<dbReference type="EC" id="2.5.1.3" evidence="9"/>
<evidence type="ECO:0000313" key="13">
    <source>
        <dbReference type="EMBL" id="KSU07196.1"/>
    </source>
</evidence>
<evidence type="ECO:0000256" key="7">
    <source>
        <dbReference type="ARBA" id="ARBA00047851"/>
    </source>
</evidence>
<feature type="domain" description="Thiamine phosphate synthase/TenI" evidence="12">
    <location>
        <begin position="11"/>
        <end position="195"/>
    </location>
</feature>
<evidence type="ECO:0000256" key="9">
    <source>
        <dbReference type="HAMAP-Rule" id="MF_00097"/>
    </source>
</evidence>
<comment type="catalytic activity">
    <reaction evidence="7 9 10">
        <text>2-(2-carboxy-4-methylthiazol-5-yl)ethyl phosphate + 4-amino-2-methyl-5-(diphosphooxymethyl)pyrimidine + 2 H(+) = thiamine phosphate + CO2 + diphosphate</text>
        <dbReference type="Rhea" id="RHEA:47848"/>
        <dbReference type="ChEBI" id="CHEBI:15378"/>
        <dbReference type="ChEBI" id="CHEBI:16526"/>
        <dbReference type="ChEBI" id="CHEBI:33019"/>
        <dbReference type="ChEBI" id="CHEBI:37575"/>
        <dbReference type="ChEBI" id="CHEBI:57841"/>
        <dbReference type="ChEBI" id="CHEBI:62890"/>
        <dbReference type="EC" id="2.5.1.3"/>
    </reaction>
</comment>
<dbReference type="GO" id="GO:0004789">
    <property type="term" value="F:thiamine-phosphate diphosphorylase activity"/>
    <property type="evidence" value="ECO:0007669"/>
    <property type="project" value="UniProtKB-UniRule"/>
</dbReference>
<comment type="cofactor">
    <cofactor evidence="9">
        <name>Mg(2+)</name>
        <dbReference type="ChEBI" id="CHEBI:18420"/>
    </cofactor>
    <text evidence="9">Binds 1 Mg(2+) ion per subunit.</text>
</comment>
<keyword evidence="3 9" id="KW-0479">Metal-binding</keyword>
<evidence type="ECO:0000256" key="5">
    <source>
        <dbReference type="ARBA" id="ARBA00022977"/>
    </source>
</evidence>
<evidence type="ECO:0000256" key="2">
    <source>
        <dbReference type="ARBA" id="ARBA00022679"/>
    </source>
</evidence>
<dbReference type="GO" id="GO:0009228">
    <property type="term" value="P:thiamine biosynthetic process"/>
    <property type="evidence" value="ECO:0007669"/>
    <property type="project" value="UniProtKB-KW"/>
</dbReference>
<dbReference type="InterPro" id="IPR013785">
    <property type="entry name" value="Aldolase_TIM"/>
</dbReference>
<comment type="function">
    <text evidence="9">Condenses 4-methyl-5-(beta-hydroxyethyl)thiazole monophosphate (THZ-P) and 2-methyl-4-amino-5-hydroxymethyl pyrimidine pyrophosphate (HMP-PP) to form thiamine monophosphate (TMP).</text>
</comment>
<feature type="binding site" evidence="9">
    <location>
        <begin position="143"/>
        <end position="145"/>
    </location>
    <ligand>
        <name>2-[(2R,5Z)-2-carboxy-4-methylthiazol-5(2H)-ylidene]ethyl phosphate</name>
        <dbReference type="ChEBI" id="CHEBI:62899"/>
    </ligand>
</feature>
<sequence length="218" mass="23933">MKNKILDLRAYFIAGPQDFPKLSIDDAVDKISVIIKSGVTVYQFRDKGTIYNNKNQRLEVAKRLQEVAQKAAVSFIVNDDVELARELSADGIHVGQDDDSVSKIRELIGQEMWVGLSVSNDMELESAQKSGADYLGIGPIYPTNSKSDAAEPIGVDHLRKMLEHNQLPTVGIGGITQSLLTELSETKLGGVAVISLLTEAENPEKVVKIIKQKIMQKD</sequence>
<name>A0A0V8D0X2_LACLL</name>
<protein>
    <recommendedName>
        <fullName evidence="9">Thiamine-phosphate synthase</fullName>
        <shortName evidence="9">TP synthase</shortName>
        <shortName evidence="9">TPS</shortName>
        <ecNumber evidence="9">2.5.1.3</ecNumber>
    </recommendedName>
    <alternativeName>
        <fullName evidence="9">Thiamine-phosphate pyrophosphorylase</fullName>
        <shortName evidence="9">TMP pyrophosphorylase</shortName>
        <shortName evidence="9">TMP-PPase</shortName>
    </alternativeName>
</protein>
<dbReference type="Proteomes" id="UP000053058">
    <property type="component" value="Unassembled WGS sequence"/>
</dbReference>
<evidence type="ECO:0000256" key="4">
    <source>
        <dbReference type="ARBA" id="ARBA00022842"/>
    </source>
</evidence>
<evidence type="ECO:0000256" key="3">
    <source>
        <dbReference type="ARBA" id="ARBA00022723"/>
    </source>
</evidence>
<dbReference type="UniPathway" id="UPA00060">
    <property type="reaction ID" value="UER00141"/>
</dbReference>
<dbReference type="FunFam" id="3.20.20.70:FF:000096">
    <property type="entry name" value="Thiamine-phosphate synthase"/>
    <property type="match status" value="1"/>
</dbReference>
<feature type="binding site" evidence="9">
    <location>
        <position position="174"/>
    </location>
    <ligand>
        <name>2-[(2R,5Z)-2-carboxy-4-methylthiazol-5(2H)-ylidene]ethyl phosphate</name>
        <dbReference type="ChEBI" id="CHEBI:62899"/>
    </ligand>
</feature>
<comment type="pathway">
    <text evidence="1 9 11">Cofactor biosynthesis; thiamine diphosphate biosynthesis; thiamine phosphate from 4-amino-2-methyl-5-diphosphomethylpyrimidine and 4-methyl-5-(2-phosphoethyl)-thiazole: step 1/1.</text>
</comment>
<dbReference type="GO" id="GO:0000287">
    <property type="term" value="F:magnesium ion binding"/>
    <property type="evidence" value="ECO:0007669"/>
    <property type="project" value="UniProtKB-UniRule"/>
</dbReference>
<feature type="binding site" evidence="9">
    <location>
        <position position="117"/>
    </location>
    <ligand>
        <name>4-amino-2-methyl-5-(diphosphooxymethyl)pyrimidine</name>
        <dbReference type="ChEBI" id="CHEBI:57841"/>
    </ligand>
</feature>
<dbReference type="SUPFAM" id="SSF51391">
    <property type="entry name" value="Thiamin phosphate synthase"/>
    <property type="match status" value="1"/>
</dbReference>
<dbReference type="InterPro" id="IPR036206">
    <property type="entry name" value="ThiamineP_synth_sf"/>
</dbReference>
<proteinExistence type="inferred from homology"/>
<keyword evidence="4 9" id="KW-0460">Magnesium</keyword>
<feature type="binding site" evidence="9">
    <location>
        <begin position="194"/>
        <end position="195"/>
    </location>
    <ligand>
        <name>2-[(2R,5Z)-2-carboxy-4-methylthiazol-5(2H)-ylidene]ethyl phosphate</name>
        <dbReference type="ChEBI" id="CHEBI:62899"/>
    </ligand>
</feature>
<feature type="binding site" evidence="9">
    <location>
        <position position="98"/>
    </location>
    <ligand>
        <name>Mg(2+)</name>
        <dbReference type="ChEBI" id="CHEBI:18420"/>
    </ligand>
</feature>
<keyword evidence="5 9" id="KW-0784">Thiamine biosynthesis</keyword>
<dbReference type="AlphaFoldDB" id="A0A0V8D0X2"/>
<reference evidence="14" key="1">
    <citation type="submission" date="2015-10" db="EMBL/GenBank/DDBJ databases">
        <title>Draft Genome Sequences of 11 Lactococcus lactis subspecies cremoris strains.</title>
        <authorList>
            <person name="Wels M."/>
            <person name="Backus L."/>
            <person name="Boekhorst J."/>
            <person name="Dijkstra A."/>
            <person name="Beerthuizen M."/>
            <person name="Kelly W."/>
            <person name="Siezen R."/>
            <person name="Bachmann H."/>
            <person name="Van Hijum S."/>
        </authorList>
    </citation>
    <scope>NUCLEOTIDE SEQUENCE [LARGE SCALE GENOMIC DNA]</scope>
    <source>
        <strain evidence="14">KF282</strain>
    </source>
</reference>
<organism evidence="13 14">
    <name type="scientific">Lactococcus lactis subsp. lactis</name>
    <name type="common">Streptococcus lactis</name>
    <dbReference type="NCBI Taxonomy" id="1360"/>
    <lineage>
        <taxon>Bacteria</taxon>
        <taxon>Bacillati</taxon>
        <taxon>Bacillota</taxon>
        <taxon>Bacilli</taxon>
        <taxon>Lactobacillales</taxon>
        <taxon>Streptococcaceae</taxon>
        <taxon>Lactococcus</taxon>
    </lineage>
</organism>
<accession>A0A0V8D0X2</accession>
<dbReference type="NCBIfam" id="TIGR00693">
    <property type="entry name" value="thiE"/>
    <property type="match status" value="1"/>
</dbReference>
<dbReference type="InterPro" id="IPR022998">
    <property type="entry name" value="ThiamineP_synth_TenI"/>
</dbReference>
<dbReference type="PANTHER" id="PTHR20857:SF15">
    <property type="entry name" value="THIAMINE-PHOSPHATE SYNTHASE"/>
    <property type="match status" value="1"/>
</dbReference>
<feature type="binding site" evidence="9">
    <location>
        <position position="78"/>
    </location>
    <ligand>
        <name>4-amino-2-methyl-5-(diphosphooxymethyl)pyrimidine</name>
        <dbReference type="ChEBI" id="CHEBI:57841"/>
    </ligand>
</feature>
<evidence type="ECO:0000259" key="12">
    <source>
        <dbReference type="Pfam" id="PF02581"/>
    </source>
</evidence>
<dbReference type="CDD" id="cd00564">
    <property type="entry name" value="TMP_TenI"/>
    <property type="match status" value="1"/>
</dbReference>
<comment type="catalytic activity">
    <reaction evidence="6 9 10">
        <text>4-methyl-5-(2-phosphooxyethyl)-thiazole + 4-amino-2-methyl-5-(diphosphooxymethyl)pyrimidine + H(+) = thiamine phosphate + diphosphate</text>
        <dbReference type="Rhea" id="RHEA:22328"/>
        <dbReference type="ChEBI" id="CHEBI:15378"/>
        <dbReference type="ChEBI" id="CHEBI:33019"/>
        <dbReference type="ChEBI" id="CHEBI:37575"/>
        <dbReference type="ChEBI" id="CHEBI:57841"/>
        <dbReference type="ChEBI" id="CHEBI:58296"/>
        <dbReference type="EC" id="2.5.1.3"/>
    </reaction>
</comment>
<dbReference type="InterPro" id="IPR034291">
    <property type="entry name" value="TMP_synthase"/>
</dbReference>
<gene>
    <name evidence="9" type="primary">thiE</name>
    <name evidence="13" type="ORF">KF282_0743</name>
</gene>
<feature type="binding site" evidence="9">
    <location>
        <position position="79"/>
    </location>
    <ligand>
        <name>Mg(2+)</name>
        <dbReference type="ChEBI" id="CHEBI:18420"/>
    </ligand>
</feature>
<keyword evidence="2 9" id="KW-0808">Transferase</keyword>
<dbReference type="GO" id="GO:0009229">
    <property type="term" value="P:thiamine diphosphate biosynthetic process"/>
    <property type="evidence" value="ECO:0007669"/>
    <property type="project" value="UniProtKB-UniRule"/>
</dbReference>
<evidence type="ECO:0000256" key="8">
    <source>
        <dbReference type="ARBA" id="ARBA00047883"/>
    </source>
</evidence>
<feature type="binding site" evidence="9">
    <location>
        <begin position="43"/>
        <end position="47"/>
    </location>
    <ligand>
        <name>4-amino-2-methyl-5-(diphosphooxymethyl)pyrimidine</name>
        <dbReference type="ChEBI" id="CHEBI:57841"/>
    </ligand>
</feature>
<comment type="caution">
    <text evidence="13">The sequence shown here is derived from an EMBL/GenBank/DDBJ whole genome shotgun (WGS) entry which is preliminary data.</text>
</comment>
<evidence type="ECO:0000313" key="14">
    <source>
        <dbReference type="Proteomes" id="UP000053058"/>
    </source>
</evidence>
<comment type="catalytic activity">
    <reaction evidence="8 9 10">
        <text>2-[(2R,5Z)-2-carboxy-4-methylthiazol-5(2H)-ylidene]ethyl phosphate + 4-amino-2-methyl-5-(diphosphooxymethyl)pyrimidine + 2 H(+) = thiamine phosphate + CO2 + diphosphate</text>
        <dbReference type="Rhea" id="RHEA:47844"/>
        <dbReference type="ChEBI" id="CHEBI:15378"/>
        <dbReference type="ChEBI" id="CHEBI:16526"/>
        <dbReference type="ChEBI" id="CHEBI:33019"/>
        <dbReference type="ChEBI" id="CHEBI:37575"/>
        <dbReference type="ChEBI" id="CHEBI:57841"/>
        <dbReference type="ChEBI" id="CHEBI:62899"/>
        <dbReference type="EC" id="2.5.1.3"/>
    </reaction>
</comment>
<dbReference type="Gene3D" id="3.20.20.70">
    <property type="entry name" value="Aldolase class I"/>
    <property type="match status" value="1"/>
</dbReference>
<dbReference type="GO" id="GO:0005737">
    <property type="term" value="C:cytoplasm"/>
    <property type="evidence" value="ECO:0007669"/>
    <property type="project" value="TreeGrafter"/>
</dbReference>
<dbReference type="PATRIC" id="fig|1360.105.peg.1129"/>
<evidence type="ECO:0000256" key="1">
    <source>
        <dbReference type="ARBA" id="ARBA00005165"/>
    </source>
</evidence>
<evidence type="ECO:0000256" key="11">
    <source>
        <dbReference type="RuleBase" id="RU004253"/>
    </source>
</evidence>
<feature type="binding site" evidence="9">
    <location>
        <position position="146"/>
    </location>
    <ligand>
        <name>4-amino-2-methyl-5-(diphosphooxymethyl)pyrimidine</name>
        <dbReference type="ChEBI" id="CHEBI:57841"/>
    </ligand>
</feature>
<dbReference type="RefSeq" id="WP_058219228.1">
    <property type="nucleotide sequence ID" value="NZ_LKLN01000012.1"/>
</dbReference>